<dbReference type="RefSeq" id="WP_179824024.1">
    <property type="nucleotide sequence ID" value="NZ_JACCFS010000001.1"/>
</dbReference>
<dbReference type="Pfam" id="PF03816">
    <property type="entry name" value="LytR_cpsA_psr"/>
    <property type="match status" value="1"/>
</dbReference>
<feature type="compositionally biased region" description="Low complexity" evidence="2">
    <location>
        <begin position="412"/>
        <end position="425"/>
    </location>
</feature>
<evidence type="ECO:0000256" key="3">
    <source>
        <dbReference type="SAM" id="Phobius"/>
    </source>
</evidence>
<dbReference type="InterPro" id="IPR004474">
    <property type="entry name" value="LytR_CpsA_psr"/>
</dbReference>
<evidence type="ECO:0000259" key="4">
    <source>
        <dbReference type="Pfam" id="PF03816"/>
    </source>
</evidence>
<proteinExistence type="inferred from homology"/>
<dbReference type="PANTHER" id="PTHR33392">
    <property type="entry name" value="POLYISOPRENYL-TEICHOIC ACID--PEPTIDOGLYCAN TEICHOIC ACID TRANSFERASE TAGU"/>
    <property type="match status" value="1"/>
</dbReference>
<dbReference type="EMBL" id="JACCFS010000001">
    <property type="protein sequence ID" value="NYJ35072.1"/>
    <property type="molecule type" value="Genomic_DNA"/>
</dbReference>
<dbReference type="PANTHER" id="PTHR33392:SF6">
    <property type="entry name" value="POLYISOPRENYL-TEICHOIC ACID--PEPTIDOGLYCAN TEICHOIC ACID TRANSFERASE TAGU"/>
    <property type="match status" value="1"/>
</dbReference>
<comment type="similarity">
    <text evidence="1">Belongs to the LytR/CpsA/Psr (LCP) family.</text>
</comment>
<accession>A0A7Z0JAR8</accession>
<feature type="compositionally biased region" description="Acidic residues" evidence="2">
    <location>
        <begin position="426"/>
        <end position="435"/>
    </location>
</feature>
<organism evidence="5 6">
    <name type="scientific">Nocardiopsis aegyptia</name>
    <dbReference type="NCBI Taxonomy" id="220378"/>
    <lineage>
        <taxon>Bacteria</taxon>
        <taxon>Bacillati</taxon>
        <taxon>Actinomycetota</taxon>
        <taxon>Actinomycetes</taxon>
        <taxon>Streptosporangiales</taxon>
        <taxon>Nocardiopsidaceae</taxon>
        <taxon>Nocardiopsis</taxon>
    </lineage>
</organism>
<dbReference type="Gene3D" id="3.40.630.190">
    <property type="entry name" value="LCP protein"/>
    <property type="match status" value="1"/>
</dbReference>
<evidence type="ECO:0000313" key="6">
    <source>
        <dbReference type="Proteomes" id="UP000572051"/>
    </source>
</evidence>
<dbReference type="AlphaFoldDB" id="A0A7Z0JAR8"/>
<evidence type="ECO:0000313" key="5">
    <source>
        <dbReference type="EMBL" id="NYJ35072.1"/>
    </source>
</evidence>
<keyword evidence="3" id="KW-0472">Membrane</keyword>
<evidence type="ECO:0000256" key="1">
    <source>
        <dbReference type="ARBA" id="ARBA00006068"/>
    </source>
</evidence>
<protein>
    <submittedName>
        <fullName evidence="5">LCP family protein required for cell wall assembly</fullName>
    </submittedName>
</protein>
<feature type="transmembrane region" description="Helical" evidence="3">
    <location>
        <begin position="81"/>
        <end position="103"/>
    </location>
</feature>
<keyword evidence="6" id="KW-1185">Reference proteome</keyword>
<feature type="region of interest" description="Disordered" evidence="2">
    <location>
        <begin position="394"/>
        <end position="466"/>
    </location>
</feature>
<feature type="compositionally biased region" description="Low complexity" evidence="2">
    <location>
        <begin position="62"/>
        <end position="71"/>
    </location>
</feature>
<dbReference type="InterPro" id="IPR050922">
    <property type="entry name" value="LytR/CpsA/Psr_CW_biosynth"/>
</dbReference>
<name>A0A7Z0JAR8_9ACTN</name>
<sequence>MPADENFPPDHGADHTPNEPAAEGADSVSGEDESEPAAESGTEAESGNETAAPTGAESGTGAAAPAEVAPAPRRRRARRMVLWAAAGLAVVLTAGVATAYGYYHSLRSGMVQHDLESVLDEADRPERLSDAVNILFIGSDGYEEGSTAYQQEFEGERSDSIMLAHISPDDRVSVISFPRDSLVQLPQCDAYAQTEGTSGYFGMINAAMYHGGPPCVVRTVESLTDIRVDHFVHLSFMSFRDVVDAIGGVRMCIPEPMRDRRSHLDIDAGDQVLDGDQALSFVRARYEIGDGGDIGRIDRQQMFLGALADQVTSNDVLTSPTKLNGILEAVAQHSATDQELTLNKMLSVAVTLTDVDLSDIEFHTVPWYQAPYDPNRVMWYPEESEELFSAVREGRPLPPLPADEAGVPQERPGASPTPADTAATEEAQEAGEESSDSLNGGGRDATSNPCADGLGFGSGEDGGEDR</sequence>
<keyword evidence="3" id="KW-0812">Transmembrane</keyword>
<keyword evidence="3" id="KW-1133">Transmembrane helix</keyword>
<gene>
    <name evidence="5" type="ORF">HNR10_002953</name>
</gene>
<evidence type="ECO:0000256" key="2">
    <source>
        <dbReference type="SAM" id="MobiDB-lite"/>
    </source>
</evidence>
<reference evidence="5 6" key="1">
    <citation type="submission" date="2020-07" db="EMBL/GenBank/DDBJ databases">
        <title>Sequencing the genomes of 1000 actinobacteria strains.</title>
        <authorList>
            <person name="Klenk H.-P."/>
        </authorList>
    </citation>
    <scope>NUCLEOTIDE SEQUENCE [LARGE SCALE GENOMIC DNA]</scope>
    <source>
        <strain evidence="5 6">DSM 44442</strain>
    </source>
</reference>
<comment type="caution">
    <text evidence="5">The sequence shown here is derived from an EMBL/GenBank/DDBJ whole genome shotgun (WGS) entry which is preliminary data.</text>
</comment>
<feature type="domain" description="Cell envelope-related transcriptional attenuator" evidence="4">
    <location>
        <begin position="157"/>
        <end position="312"/>
    </location>
</feature>
<dbReference type="NCBIfam" id="TIGR00350">
    <property type="entry name" value="lytR_cpsA_psr"/>
    <property type="match status" value="1"/>
</dbReference>
<feature type="region of interest" description="Disordered" evidence="2">
    <location>
        <begin position="1"/>
        <end position="71"/>
    </location>
</feature>
<dbReference type="Proteomes" id="UP000572051">
    <property type="component" value="Unassembled WGS sequence"/>
</dbReference>